<organism evidence="3 4">
    <name type="scientific">Elysia crispata</name>
    <name type="common">lettuce slug</name>
    <dbReference type="NCBI Taxonomy" id="231223"/>
    <lineage>
        <taxon>Eukaryota</taxon>
        <taxon>Metazoa</taxon>
        <taxon>Spiralia</taxon>
        <taxon>Lophotrochozoa</taxon>
        <taxon>Mollusca</taxon>
        <taxon>Gastropoda</taxon>
        <taxon>Heterobranchia</taxon>
        <taxon>Euthyneura</taxon>
        <taxon>Panpulmonata</taxon>
        <taxon>Sacoglossa</taxon>
        <taxon>Placobranchoidea</taxon>
        <taxon>Plakobranchidae</taxon>
        <taxon>Elysia</taxon>
    </lineage>
</organism>
<keyword evidence="1" id="KW-0175">Coiled coil</keyword>
<evidence type="ECO:0000313" key="4">
    <source>
        <dbReference type="Proteomes" id="UP001283361"/>
    </source>
</evidence>
<evidence type="ECO:0000256" key="2">
    <source>
        <dbReference type="SAM" id="MobiDB-lite"/>
    </source>
</evidence>
<sequence>MPEALLPYLDLDLSSSQHQFRLLPFVVVGFLPDLDGDPRAVAEGQGDLNGGKLPARSQRQRPSHKPASSLRKQTSAAVKRIGLLGKRSRGSAKVIKSRKKIALRCHLRSLNEWEKLQIAPESFFEMIKTDFEQTRLENVENKQLLLVAQQKDESSTAMIAELTQLVKEQKGRIAELVKCKNEQAATHKERTQALEESLEESRKQVTQVELLKQAKSRLQATVQAQESVIEGLKAERRLWGQELAQQGASLSQDRGRLEAKIETLQAEIATLKKQLEREADVVKIKTKMVDDQTETIRKLKEALVERDETVRKTREESLEVQRSLEDQLAEHKAAVEDSREILDRAAARKEELKQQVATLQAELKEAKDGHNILSSRWKEKSALIGRLEEQVTQMKTTWTKKEMQLQAERDAALSQARQAMDKLSVADTAFRQQIDVKEAAMQEQIRQLETEKHQEVELANRKVAMVEDEMRDMLQENEASKRAMEAKVKKLTQALGDLQTDLL</sequence>
<feature type="region of interest" description="Disordered" evidence="2">
    <location>
        <begin position="41"/>
        <end position="74"/>
    </location>
</feature>
<feature type="coiled-coil region" evidence="1">
    <location>
        <begin position="431"/>
        <end position="501"/>
    </location>
</feature>
<dbReference type="Proteomes" id="UP001283361">
    <property type="component" value="Unassembled WGS sequence"/>
</dbReference>
<feature type="coiled-coil region" evidence="1">
    <location>
        <begin position="184"/>
        <end position="369"/>
    </location>
</feature>
<reference evidence="3" key="1">
    <citation type="journal article" date="2023" name="G3 (Bethesda)">
        <title>A reference genome for the long-term kleptoplast-retaining sea slug Elysia crispata morphotype clarki.</title>
        <authorList>
            <person name="Eastman K.E."/>
            <person name="Pendleton A.L."/>
            <person name="Shaikh M.A."/>
            <person name="Suttiyut T."/>
            <person name="Ogas R."/>
            <person name="Tomko P."/>
            <person name="Gavelis G."/>
            <person name="Widhalm J.R."/>
            <person name="Wisecaver J.H."/>
        </authorList>
    </citation>
    <scope>NUCLEOTIDE SEQUENCE</scope>
    <source>
        <strain evidence="3">ECLA1</strain>
    </source>
</reference>
<evidence type="ECO:0000256" key="1">
    <source>
        <dbReference type="SAM" id="Coils"/>
    </source>
</evidence>
<dbReference type="AlphaFoldDB" id="A0AAE1AEN0"/>
<keyword evidence="4" id="KW-1185">Reference proteome</keyword>
<name>A0AAE1AEN0_9GAST</name>
<evidence type="ECO:0000313" key="3">
    <source>
        <dbReference type="EMBL" id="KAK3785292.1"/>
    </source>
</evidence>
<dbReference type="EMBL" id="JAWDGP010002145">
    <property type="protein sequence ID" value="KAK3785292.1"/>
    <property type="molecule type" value="Genomic_DNA"/>
</dbReference>
<accession>A0AAE1AEN0</accession>
<comment type="caution">
    <text evidence="3">The sequence shown here is derived from an EMBL/GenBank/DDBJ whole genome shotgun (WGS) entry which is preliminary data.</text>
</comment>
<proteinExistence type="predicted"/>
<gene>
    <name evidence="3" type="ORF">RRG08_015975</name>
</gene>
<protein>
    <submittedName>
        <fullName evidence="3">Uncharacterized protein</fullName>
    </submittedName>
</protein>